<feature type="domain" description="Glycosyltransferase 2-like" evidence="1">
    <location>
        <begin position="9"/>
        <end position="110"/>
    </location>
</feature>
<name>B9XIQ1_PEDPL</name>
<dbReference type="Pfam" id="PF00535">
    <property type="entry name" value="Glycos_transf_2"/>
    <property type="match status" value="1"/>
</dbReference>
<sequence>MAKSKIITVIPVFNGEKFILQTLESVAAQRLKPDRVIVIDNCSTDGTEKIVKEFTGIKCEWQRNATNLGLFGNCNRALEFCEETDYLHILHADDLIVPEYYEMMVRNLEDCDGFGMGYCLDERIDENNKHLSISGKADGTVTIQAVDDYLKQKAEIGNQAFSGTLLKSHYQKAPCQFRLDMPILADMVYWPDWGRHCKKIVKINLPLSKYRWHGDNTTTAYVPGLQTLVLDEWQVMQMVEGFRGQKAGSVRWFKLKGLFAVRSGIKAKRFKEQQKLDYSRQIVSAVKKITGPIAWLLGQVVVETRDLVVYRILGRPKHPKNVYS</sequence>
<accession>B9XIQ1</accession>
<dbReference type="Proteomes" id="UP000003688">
    <property type="component" value="Unassembled WGS sequence"/>
</dbReference>
<comment type="caution">
    <text evidence="2">The sequence shown here is derived from an EMBL/GenBank/DDBJ whole genome shotgun (WGS) entry which is preliminary data.</text>
</comment>
<protein>
    <submittedName>
        <fullName evidence="2">Glycosyl transferase family 2</fullName>
    </submittedName>
</protein>
<evidence type="ECO:0000313" key="3">
    <source>
        <dbReference type="Proteomes" id="UP000003688"/>
    </source>
</evidence>
<dbReference type="AlphaFoldDB" id="B9XIQ1"/>
<dbReference type="InterPro" id="IPR001173">
    <property type="entry name" value="Glyco_trans_2-like"/>
</dbReference>
<dbReference type="STRING" id="320771.Cflav_PD3010"/>
<keyword evidence="3" id="KW-1185">Reference proteome</keyword>
<dbReference type="GO" id="GO:0016740">
    <property type="term" value="F:transferase activity"/>
    <property type="evidence" value="ECO:0007669"/>
    <property type="project" value="UniProtKB-KW"/>
</dbReference>
<dbReference type="OrthoDB" id="9771846at2"/>
<gene>
    <name evidence="2" type="ORF">Cflav_PD3010</name>
</gene>
<dbReference type="InterPro" id="IPR029044">
    <property type="entry name" value="Nucleotide-diphossugar_trans"/>
</dbReference>
<dbReference type="RefSeq" id="WP_007415694.1">
    <property type="nucleotide sequence ID" value="NZ_ABOX02000018.1"/>
</dbReference>
<reference evidence="2 3" key="1">
    <citation type="journal article" date="2011" name="J. Bacteriol.">
        <title>Genome sequence of 'Pedosphaera parvula' Ellin514, an aerobic Verrucomicrobial isolate from pasture soil.</title>
        <authorList>
            <person name="Kant R."/>
            <person name="van Passel M.W."/>
            <person name="Sangwan P."/>
            <person name="Palva A."/>
            <person name="Lucas S."/>
            <person name="Copeland A."/>
            <person name="Lapidus A."/>
            <person name="Glavina Del Rio T."/>
            <person name="Dalin E."/>
            <person name="Tice H."/>
            <person name="Bruce D."/>
            <person name="Goodwin L."/>
            <person name="Pitluck S."/>
            <person name="Chertkov O."/>
            <person name="Larimer F.W."/>
            <person name="Land M.L."/>
            <person name="Hauser L."/>
            <person name="Brettin T.S."/>
            <person name="Detter J.C."/>
            <person name="Han S."/>
            <person name="de Vos W.M."/>
            <person name="Janssen P.H."/>
            <person name="Smidt H."/>
        </authorList>
    </citation>
    <scope>NUCLEOTIDE SEQUENCE [LARGE SCALE GENOMIC DNA]</scope>
    <source>
        <strain evidence="2 3">Ellin514</strain>
    </source>
</reference>
<evidence type="ECO:0000259" key="1">
    <source>
        <dbReference type="Pfam" id="PF00535"/>
    </source>
</evidence>
<dbReference type="CDD" id="cd00761">
    <property type="entry name" value="Glyco_tranf_GTA_type"/>
    <property type="match status" value="1"/>
</dbReference>
<dbReference type="EMBL" id="ABOX02000018">
    <property type="protein sequence ID" value="EEF60314.1"/>
    <property type="molecule type" value="Genomic_DNA"/>
</dbReference>
<dbReference type="PANTHER" id="PTHR43685">
    <property type="entry name" value="GLYCOSYLTRANSFERASE"/>
    <property type="match status" value="1"/>
</dbReference>
<dbReference type="Gene3D" id="3.90.550.10">
    <property type="entry name" value="Spore Coat Polysaccharide Biosynthesis Protein SpsA, Chain A"/>
    <property type="match status" value="1"/>
</dbReference>
<keyword evidence="2" id="KW-0808">Transferase</keyword>
<dbReference type="InterPro" id="IPR050834">
    <property type="entry name" value="Glycosyltransf_2"/>
</dbReference>
<proteinExistence type="predicted"/>
<dbReference type="PANTHER" id="PTHR43685:SF2">
    <property type="entry name" value="GLYCOSYLTRANSFERASE 2-LIKE DOMAIN-CONTAINING PROTEIN"/>
    <property type="match status" value="1"/>
</dbReference>
<dbReference type="SUPFAM" id="SSF53448">
    <property type="entry name" value="Nucleotide-diphospho-sugar transferases"/>
    <property type="match status" value="1"/>
</dbReference>
<evidence type="ECO:0000313" key="2">
    <source>
        <dbReference type="EMBL" id="EEF60314.1"/>
    </source>
</evidence>
<organism evidence="2 3">
    <name type="scientific">Pedosphaera parvula (strain Ellin514)</name>
    <dbReference type="NCBI Taxonomy" id="320771"/>
    <lineage>
        <taxon>Bacteria</taxon>
        <taxon>Pseudomonadati</taxon>
        <taxon>Verrucomicrobiota</taxon>
        <taxon>Pedosphaerae</taxon>
        <taxon>Pedosphaerales</taxon>
        <taxon>Pedosphaeraceae</taxon>
        <taxon>Pedosphaera</taxon>
    </lineage>
</organism>